<gene>
    <name evidence="3" type="ORF">E8E12_010117</name>
</gene>
<organism evidence="3 4">
    <name type="scientific">Didymella heteroderae</name>
    <dbReference type="NCBI Taxonomy" id="1769908"/>
    <lineage>
        <taxon>Eukaryota</taxon>
        <taxon>Fungi</taxon>
        <taxon>Dikarya</taxon>
        <taxon>Ascomycota</taxon>
        <taxon>Pezizomycotina</taxon>
        <taxon>Dothideomycetes</taxon>
        <taxon>Pleosporomycetidae</taxon>
        <taxon>Pleosporales</taxon>
        <taxon>Pleosporineae</taxon>
        <taxon>Didymellaceae</taxon>
        <taxon>Didymella</taxon>
    </lineage>
</organism>
<dbReference type="InterPro" id="IPR029058">
    <property type="entry name" value="AB_hydrolase_fold"/>
</dbReference>
<feature type="domain" description="BD-FAE-like" evidence="2">
    <location>
        <begin position="221"/>
        <end position="271"/>
    </location>
</feature>
<dbReference type="InterPro" id="IPR049492">
    <property type="entry name" value="BD-FAE-like_dom"/>
</dbReference>
<dbReference type="OrthoDB" id="19653at2759"/>
<dbReference type="AlphaFoldDB" id="A0A9P5C5D1"/>
<comment type="caution">
    <text evidence="3">The sequence shown here is derived from an EMBL/GenBank/DDBJ whole genome shotgun (WGS) entry which is preliminary data.</text>
</comment>
<evidence type="ECO:0000313" key="3">
    <source>
        <dbReference type="EMBL" id="KAF3048081.1"/>
    </source>
</evidence>
<dbReference type="GO" id="GO:0016787">
    <property type="term" value="F:hydrolase activity"/>
    <property type="evidence" value="ECO:0007669"/>
    <property type="project" value="UniProtKB-KW"/>
</dbReference>
<dbReference type="PANTHER" id="PTHR48081:SF3">
    <property type="entry name" value="ALPHA_BETA HYDROLASE FOLD-3 DOMAIN-CONTAINING PROTEIN"/>
    <property type="match status" value="1"/>
</dbReference>
<evidence type="ECO:0000259" key="2">
    <source>
        <dbReference type="Pfam" id="PF20434"/>
    </source>
</evidence>
<dbReference type="Proteomes" id="UP000758155">
    <property type="component" value="Unassembled WGS sequence"/>
</dbReference>
<sequence length="320" mass="35400">MASLRVPYKTVDDVEIPTDIYLPEHAGPKPAPILIMIHGGAFMLGHAGINNKDQIQECLERGWIVLAIEHRLCPGVNLFEGPMTDVRDALSWAQNGGLVKALKANGKDVAVDAERVMVMGTSSGGHLALSTAWNSDNAPLAILDFYGAKCFADPFWTKPMPDMPKHFYDPLSEADVKAVYGEKAVFIGGLSLEGQAPDPNHANPKQRQGFAMHQIATGKVINTIWPSYPSHLERIDPILNVNENWPPTAIVHGTADTTIPMRLSKEFEEKLRGKGVRTAFFEVEGEPHTFVGKMIKGSETWKSQKRGFDWLEERLKESYS</sequence>
<dbReference type="PANTHER" id="PTHR48081">
    <property type="entry name" value="AB HYDROLASE SUPERFAMILY PROTEIN C4A8.06C"/>
    <property type="match status" value="1"/>
</dbReference>
<evidence type="ECO:0000256" key="1">
    <source>
        <dbReference type="ARBA" id="ARBA00022801"/>
    </source>
</evidence>
<dbReference type="Gene3D" id="3.40.50.1820">
    <property type="entry name" value="alpha/beta hydrolase"/>
    <property type="match status" value="1"/>
</dbReference>
<accession>A0A9P5C5D1</accession>
<dbReference type="SUPFAM" id="SSF53474">
    <property type="entry name" value="alpha/beta-Hydrolases"/>
    <property type="match status" value="1"/>
</dbReference>
<reference evidence="3" key="1">
    <citation type="submission" date="2019-04" db="EMBL/GenBank/DDBJ databases">
        <title>Sequencing of skin fungus with MAO and IRED activity.</title>
        <authorList>
            <person name="Marsaioli A.J."/>
            <person name="Bonatto J.M.C."/>
            <person name="Reis Junior O."/>
        </authorList>
    </citation>
    <scope>NUCLEOTIDE SEQUENCE</scope>
    <source>
        <strain evidence="3">28M1</strain>
    </source>
</reference>
<dbReference type="InterPro" id="IPR050300">
    <property type="entry name" value="GDXG_lipolytic_enzyme"/>
</dbReference>
<dbReference type="Pfam" id="PF20434">
    <property type="entry name" value="BD-FAE"/>
    <property type="match status" value="2"/>
</dbReference>
<keyword evidence="1" id="KW-0378">Hydrolase</keyword>
<evidence type="ECO:0000313" key="4">
    <source>
        <dbReference type="Proteomes" id="UP000758155"/>
    </source>
</evidence>
<keyword evidence="4" id="KW-1185">Reference proteome</keyword>
<feature type="domain" description="BD-FAE-like" evidence="2">
    <location>
        <begin position="19"/>
        <end position="137"/>
    </location>
</feature>
<proteinExistence type="predicted"/>
<protein>
    <recommendedName>
        <fullName evidence="2">BD-FAE-like domain-containing protein</fullName>
    </recommendedName>
</protein>
<dbReference type="EMBL" id="SWKV01000001">
    <property type="protein sequence ID" value="KAF3048081.1"/>
    <property type="molecule type" value="Genomic_DNA"/>
</dbReference>
<name>A0A9P5C5D1_9PLEO</name>